<reference evidence="1 2" key="1">
    <citation type="submission" date="2015-04" db="EMBL/GenBank/DDBJ databases">
        <authorList>
            <person name="Syromyatnikov M.Y."/>
            <person name="Popov V.N."/>
        </authorList>
    </citation>
    <scope>NUCLEOTIDE SEQUENCE [LARGE SCALE GENOMIC DNA]</scope>
    <source>
        <strain evidence="1">WF-38-12</strain>
    </source>
</reference>
<dbReference type="Gene3D" id="3.40.190.10">
    <property type="entry name" value="Periplasmic binding protein-like II"/>
    <property type="match status" value="1"/>
</dbReference>
<gene>
    <name evidence="1" type="ORF">PISL3812_03562</name>
</gene>
<evidence type="ECO:0000313" key="1">
    <source>
        <dbReference type="EMBL" id="CRG86553.1"/>
    </source>
</evidence>
<dbReference type="AlphaFoldDB" id="A0A0U1LT20"/>
<evidence type="ECO:0000313" key="2">
    <source>
        <dbReference type="Proteomes" id="UP000054383"/>
    </source>
</evidence>
<proteinExistence type="predicted"/>
<accession>A0A0U1LT20</accession>
<keyword evidence="2" id="KW-1185">Reference proteome</keyword>
<sequence length="196" mass="21840">MVEAYSPRLAPCHLFAHWGFLPQNDRMVLAVDPKFGIRSFQDLRRTKPALRIATSTNDGTNFIGYTAHAYLNAHGITESELTSWGGSIVTAHRPEQTIMLVLSGLADAILQEAIMTPWWEDITQNKKLIPLPMEASALEQFVLENPGTTNPKPQPFPAGFWDSLLEPLPSLDFSDFVVLVREDLPGDVAHLLTWCS</sequence>
<name>A0A0U1LT20_TALIS</name>
<organism evidence="1 2">
    <name type="scientific">Talaromyces islandicus</name>
    <name type="common">Penicillium islandicum</name>
    <dbReference type="NCBI Taxonomy" id="28573"/>
    <lineage>
        <taxon>Eukaryota</taxon>
        <taxon>Fungi</taxon>
        <taxon>Dikarya</taxon>
        <taxon>Ascomycota</taxon>
        <taxon>Pezizomycotina</taxon>
        <taxon>Eurotiomycetes</taxon>
        <taxon>Eurotiomycetidae</taxon>
        <taxon>Eurotiales</taxon>
        <taxon>Trichocomaceae</taxon>
        <taxon>Talaromyces</taxon>
        <taxon>Talaromyces sect. Islandici</taxon>
    </lineage>
</organism>
<dbReference type="SUPFAM" id="SSF53850">
    <property type="entry name" value="Periplasmic binding protein-like II"/>
    <property type="match status" value="1"/>
</dbReference>
<protein>
    <submittedName>
        <fullName evidence="1">Uncharacterized protein</fullName>
    </submittedName>
</protein>
<dbReference type="EMBL" id="CVMT01000002">
    <property type="protein sequence ID" value="CRG86553.1"/>
    <property type="molecule type" value="Genomic_DNA"/>
</dbReference>
<dbReference type="OrthoDB" id="4224134at2759"/>
<dbReference type="Proteomes" id="UP000054383">
    <property type="component" value="Unassembled WGS sequence"/>
</dbReference>